<proteinExistence type="predicted"/>
<dbReference type="RefSeq" id="WP_222686241.1">
    <property type="nucleotide sequence ID" value="NZ_JABUBT010000070.1"/>
</dbReference>
<dbReference type="EMBL" id="JABUBU010000040">
    <property type="protein sequence ID" value="MBY6368772.1"/>
    <property type="molecule type" value="Genomic_DNA"/>
</dbReference>
<reference evidence="2 3" key="1">
    <citation type="submission" date="2020-06" db="EMBL/GenBank/DDBJ databases">
        <title>Taxonomy, biology and ecology of Rhodococcus bacteria occurring in California pistachio and other woody hosts as revealed by genome sequence analyses.</title>
        <authorList>
            <person name="Gai Y."/>
            <person name="Riely B."/>
        </authorList>
    </citation>
    <scope>NUCLEOTIDE SEQUENCE [LARGE SCALE GENOMIC DNA]</scope>
    <source>
        <strain evidence="2 3">BP-281</strain>
    </source>
</reference>
<evidence type="ECO:0000313" key="2">
    <source>
        <dbReference type="EMBL" id="MBY6368772.1"/>
    </source>
</evidence>
<feature type="region of interest" description="Disordered" evidence="1">
    <location>
        <begin position="29"/>
        <end position="49"/>
    </location>
</feature>
<evidence type="ECO:0000256" key="1">
    <source>
        <dbReference type="SAM" id="MobiDB-lite"/>
    </source>
</evidence>
<protein>
    <submittedName>
        <fullName evidence="2">Uncharacterized protein</fullName>
    </submittedName>
</protein>
<evidence type="ECO:0000313" key="3">
    <source>
        <dbReference type="Proteomes" id="UP000825228"/>
    </source>
</evidence>
<organism evidence="2 3">
    <name type="scientific">Rhodococcoides corynebacterioides</name>
    <dbReference type="NCBI Taxonomy" id="53972"/>
    <lineage>
        <taxon>Bacteria</taxon>
        <taxon>Bacillati</taxon>
        <taxon>Actinomycetota</taxon>
        <taxon>Actinomycetes</taxon>
        <taxon>Mycobacteriales</taxon>
        <taxon>Nocardiaceae</taxon>
        <taxon>Rhodococcoides</taxon>
    </lineage>
</organism>
<dbReference type="Proteomes" id="UP000825228">
    <property type="component" value="Unassembled WGS sequence"/>
</dbReference>
<name>A0ABS7P8L2_9NOCA</name>
<keyword evidence="3" id="KW-1185">Reference proteome</keyword>
<comment type="caution">
    <text evidence="2">The sequence shown here is derived from an EMBL/GenBank/DDBJ whole genome shotgun (WGS) entry which is preliminary data.</text>
</comment>
<sequence length="254" mass="25996">MTLGGASVEVGIAELYEIASGVPGQVPSVVHGPTTRGLDVSTPAPSLSRGRRAQVTDLVRRLCGAVDLVEIRVVGHAPGVADLRGCLVRQVDTDLWVTRRGDTIAISETGSGRSMLTAALGVCAGRAVDEVTDTPSVVADRVSRMTTDRVRHAEIVALRGESRRWPVVAVVDTPAGRTLTVTRASVTGLRTTLQSGTAPRIGAAVQAVLAAASGADAGRDCPRAQGVAPAVIAGPLYPIGSSGVRLPFVSNGGV</sequence>
<gene>
    <name evidence="2" type="ORF">HQ603_18650</name>
</gene>
<accession>A0ABS7P8L2</accession>